<feature type="region of interest" description="Disordered" evidence="1">
    <location>
        <begin position="26"/>
        <end position="50"/>
    </location>
</feature>
<keyword evidence="2" id="KW-0732">Signal</keyword>
<feature type="chain" id="PRO_5038941461" description="GerMN domain-containing protein" evidence="2">
    <location>
        <begin position="22"/>
        <end position="356"/>
    </location>
</feature>
<sequence length="356" mass="38449">MKKRILTFLMMGILTAGVLGGCGGDAEPVSEAEASRPAPEMTLEERPTGDFWSLDPDTPLSEIEPEYLYAIGQPLQSGETEAETVGELLDYWAGLPADDPLVSPRYSDAASRTRTIEHTYPVLGGVGETLEKGENSVTLSQVVSDGYVTRLTFNYPADTDFPEGNGLRFTGPDDRMVPEEGLSYWVGPLYADSEGQTDVLVRSALPVEQISDHADLPFAFDVDLPLEGCMTEVKTAGLPPVDNTEPGFEPVYIQVSPLSVAVTFAVIGEIPEGAAVEEPVVLLADGQEAVDYTPAQWSITDAGYDFIPAEVPLAAGEYDYRRLFTLLVTGQADEELIPALEEIDAVEFEGTVYPVQ</sequence>
<name>A0A9D1DX63_9FIRM</name>
<dbReference type="AlphaFoldDB" id="A0A9D1DX63"/>
<dbReference type="Proteomes" id="UP000824241">
    <property type="component" value="Unassembled WGS sequence"/>
</dbReference>
<proteinExistence type="predicted"/>
<evidence type="ECO:0000313" key="4">
    <source>
        <dbReference type="Proteomes" id="UP000824241"/>
    </source>
</evidence>
<comment type="caution">
    <text evidence="3">The sequence shown here is derived from an EMBL/GenBank/DDBJ whole genome shotgun (WGS) entry which is preliminary data.</text>
</comment>
<accession>A0A9D1DX63</accession>
<reference evidence="3" key="1">
    <citation type="submission" date="2020-10" db="EMBL/GenBank/DDBJ databases">
        <authorList>
            <person name="Gilroy R."/>
        </authorList>
    </citation>
    <scope>NUCLEOTIDE SEQUENCE</scope>
    <source>
        <strain evidence="3">CHK189-12415</strain>
    </source>
</reference>
<evidence type="ECO:0008006" key="5">
    <source>
        <dbReference type="Google" id="ProtNLM"/>
    </source>
</evidence>
<feature type="signal peptide" evidence="2">
    <location>
        <begin position="1"/>
        <end position="21"/>
    </location>
</feature>
<protein>
    <recommendedName>
        <fullName evidence="5">GerMN domain-containing protein</fullName>
    </recommendedName>
</protein>
<reference evidence="3" key="2">
    <citation type="journal article" date="2021" name="PeerJ">
        <title>Extensive microbial diversity within the chicken gut microbiome revealed by metagenomics and culture.</title>
        <authorList>
            <person name="Gilroy R."/>
            <person name="Ravi A."/>
            <person name="Getino M."/>
            <person name="Pursley I."/>
            <person name="Horton D.L."/>
            <person name="Alikhan N.F."/>
            <person name="Baker D."/>
            <person name="Gharbi K."/>
            <person name="Hall N."/>
            <person name="Watson M."/>
            <person name="Adriaenssens E.M."/>
            <person name="Foster-Nyarko E."/>
            <person name="Jarju S."/>
            <person name="Secka A."/>
            <person name="Antonio M."/>
            <person name="Oren A."/>
            <person name="Chaudhuri R.R."/>
            <person name="La Ragione R."/>
            <person name="Hildebrand F."/>
            <person name="Pallen M.J."/>
        </authorList>
    </citation>
    <scope>NUCLEOTIDE SEQUENCE</scope>
    <source>
        <strain evidence="3">CHK189-12415</strain>
    </source>
</reference>
<evidence type="ECO:0000256" key="1">
    <source>
        <dbReference type="SAM" id="MobiDB-lite"/>
    </source>
</evidence>
<evidence type="ECO:0000256" key="2">
    <source>
        <dbReference type="SAM" id="SignalP"/>
    </source>
</evidence>
<organism evidence="3 4">
    <name type="scientific">Candidatus Faecivivens stercoravium</name>
    <dbReference type="NCBI Taxonomy" id="2840803"/>
    <lineage>
        <taxon>Bacteria</taxon>
        <taxon>Bacillati</taxon>
        <taxon>Bacillota</taxon>
        <taxon>Clostridia</taxon>
        <taxon>Eubacteriales</taxon>
        <taxon>Oscillospiraceae</taxon>
        <taxon>Oscillospiraceae incertae sedis</taxon>
        <taxon>Candidatus Faecivivens</taxon>
    </lineage>
</organism>
<gene>
    <name evidence="3" type="ORF">IAB37_04225</name>
</gene>
<dbReference type="PROSITE" id="PS51257">
    <property type="entry name" value="PROKAR_LIPOPROTEIN"/>
    <property type="match status" value="1"/>
</dbReference>
<evidence type="ECO:0000313" key="3">
    <source>
        <dbReference type="EMBL" id="HIR60764.1"/>
    </source>
</evidence>
<dbReference type="EMBL" id="DVHA01000136">
    <property type="protein sequence ID" value="HIR60764.1"/>
    <property type="molecule type" value="Genomic_DNA"/>
</dbReference>